<dbReference type="EMBL" id="LRPO01000053">
    <property type="protein sequence ID" value="KWZ80124.1"/>
    <property type="molecule type" value="Genomic_DNA"/>
</dbReference>
<sequence length="41" mass="4791">MVQTLRCRVRRMTHKSPDGAICRHDKLMSTLSCHIVRRLLA</sequence>
<protein>
    <submittedName>
        <fullName evidence="1">Uncharacterized protein</fullName>
    </submittedName>
</protein>
<dbReference type="Proteomes" id="UP000070092">
    <property type="component" value="Unassembled WGS sequence"/>
</dbReference>
<evidence type="ECO:0000313" key="2">
    <source>
        <dbReference type="Proteomes" id="UP000070092"/>
    </source>
</evidence>
<gene>
    <name evidence="1" type="ORF">HMPREF3196_01979</name>
</gene>
<accession>A0A133KKU4</accession>
<dbReference type="PATRIC" id="fig|1681.53.peg.1927"/>
<comment type="caution">
    <text evidence="1">The sequence shown here is derived from an EMBL/GenBank/DDBJ whole genome shotgun (WGS) entry which is preliminary data.</text>
</comment>
<proteinExistence type="predicted"/>
<organism evidence="1 2">
    <name type="scientific">Bifidobacterium bifidum</name>
    <dbReference type="NCBI Taxonomy" id="1681"/>
    <lineage>
        <taxon>Bacteria</taxon>
        <taxon>Bacillati</taxon>
        <taxon>Actinomycetota</taxon>
        <taxon>Actinomycetes</taxon>
        <taxon>Bifidobacteriales</taxon>
        <taxon>Bifidobacteriaceae</taxon>
        <taxon>Bifidobacterium</taxon>
    </lineage>
</organism>
<name>A0A133KKU4_BIFBI</name>
<dbReference type="AlphaFoldDB" id="A0A133KKU4"/>
<evidence type="ECO:0000313" key="1">
    <source>
        <dbReference type="EMBL" id="KWZ80124.1"/>
    </source>
</evidence>
<reference evidence="1 2" key="1">
    <citation type="submission" date="2016-01" db="EMBL/GenBank/DDBJ databases">
        <authorList>
            <person name="Oliw E.H."/>
        </authorList>
    </citation>
    <scope>NUCLEOTIDE SEQUENCE [LARGE SCALE GENOMIC DNA]</scope>
    <source>
        <strain evidence="1 2">MJR8628B</strain>
    </source>
</reference>